<dbReference type="PROSITE" id="PS51387">
    <property type="entry name" value="FAD_PCMH"/>
    <property type="match status" value="1"/>
</dbReference>
<reference evidence="7 8" key="1">
    <citation type="submission" date="2022-10" db="EMBL/GenBank/DDBJ databases">
        <title>Draft genome sequence of Streptomyces sp. YSPA8.</title>
        <authorList>
            <person name="Moriuchi R."/>
            <person name="Dohra H."/>
            <person name="Yamamura H."/>
            <person name="Kodani S."/>
        </authorList>
    </citation>
    <scope>NUCLEOTIDE SEQUENCE [LARGE SCALE GENOMIC DNA]</scope>
    <source>
        <strain evidence="7 8">YSPA8</strain>
    </source>
</reference>
<name>A0ABQ5P864_9ACTN</name>
<evidence type="ECO:0000256" key="1">
    <source>
        <dbReference type="ARBA" id="ARBA00001974"/>
    </source>
</evidence>
<dbReference type="InterPro" id="IPR016166">
    <property type="entry name" value="FAD-bd_PCMH"/>
</dbReference>
<dbReference type="EMBL" id="BSBI01000016">
    <property type="protein sequence ID" value="GLF98777.1"/>
    <property type="molecule type" value="Genomic_DNA"/>
</dbReference>
<keyword evidence="5" id="KW-0560">Oxidoreductase</keyword>
<dbReference type="InterPro" id="IPR036318">
    <property type="entry name" value="FAD-bd_PCMH-like_sf"/>
</dbReference>
<feature type="domain" description="FAD-binding PCMH-type" evidence="6">
    <location>
        <begin position="47"/>
        <end position="217"/>
    </location>
</feature>
<dbReference type="InterPro" id="IPR050432">
    <property type="entry name" value="FAD-linked_Oxidoreductases_BP"/>
</dbReference>
<comment type="similarity">
    <text evidence="2">Belongs to the oxygen-dependent FAD-linked oxidoreductase family.</text>
</comment>
<evidence type="ECO:0000256" key="5">
    <source>
        <dbReference type="ARBA" id="ARBA00023002"/>
    </source>
</evidence>
<evidence type="ECO:0000313" key="8">
    <source>
        <dbReference type="Proteomes" id="UP001291653"/>
    </source>
</evidence>
<dbReference type="Pfam" id="PF01565">
    <property type="entry name" value="FAD_binding_4"/>
    <property type="match status" value="1"/>
</dbReference>
<dbReference type="PANTHER" id="PTHR13878:SF53">
    <property type="entry name" value="CYTOKININ DEHYDROGENASE 6"/>
    <property type="match status" value="1"/>
</dbReference>
<evidence type="ECO:0000259" key="6">
    <source>
        <dbReference type="PROSITE" id="PS51387"/>
    </source>
</evidence>
<dbReference type="Pfam" id="PF09265">
    <property type="entry name" value="Cytokin-bind"/>
    <property type="match status" value="1"/>
</dbReference>
<comment type="cofactor">
    <cofactor evidence="1">
        <name>FAD</name>
        <dbReference type="ChEBI" id="CHEBI:57692"/>
    </cofactor>
</comment>
<dbReference type="InterPro" id="IPR006094">
    <property type="entry name" value="Oxid_FAD_bind_N"/>
</dbReference>
<organism evidence="7 8">
    <name type="scientific">Streptomyces yaizuensis</name>
    <dbReference type="NCBI Taxonomy" id="2989713"/>
    <lineage>
        <taxon>Bacteria</taxon>
        <taxon>Bacillati</taxon>
        <taxon>Actinomycetota</taxon>
        <taxon>Actinomycetes</taxon>
        <taxon>Kitasatosporales</taxon>
        <taxon>Streptomycetaceae</taxon>
        <taxon>Streptomyces</taxon>
    </lineage>
</organism>
<dbReference type="InterPro" id="IPR016164">
    <property type="entry name" value="FAD-linked_Oxase-like_C"/>
</dbReference>
<dbReference type="InterPro" id="IPR016167">
    <property type="entry name" value="FAD-bd_PCMH_sub1"/>
</dbReference>
<dbReference type="InterPro" id="IPR016170">
    <property type="entry name" value="Cytok_DH_C_sf"/>
</dbReference>
<dbReference type="PANTHER" id="PTHR13878">
    <property type="entry name" value="GULONOLACTONE OXIDASE"/>
    <property type="match status" value="1"/>
</dbReference>
<keyword evidence="8" id="KW-1185">Reference proteome</keyword>
<gene>
    <name evidence="7" type="ORF">SYYSPA8_30790</name>
</gene>
<proteinExistence type="inferred from homology"/>
<dbReference type="SUPFAM" id="SSF56176">
    <property type="entry name" value="FAD-binding/transporter-associated domain-like"/>
    <property type="match status" value="1"/>
</dbReference>
<evidence type="ECO:0000313" key="7">
    <source>
        <dbReference type="EMBL" id="GLF98777.1"/>
    </source>
</evidence>
<dbReference type="InterPro" id="IPR016169">
    <property type="entry name" value="FAD-bd_PCMH_sub2"/>
</dbReference>
<protein>
    <submittedName>
        <fullName evidence="7">FAD-binding protein</fullName>
    </submittedName>
</protein>
<dbReference type="Gene3D" id="3.30.43.10">
    <property type="entry name" value="Uridine Diphospho-n-acetylenolpyruvylglucosamine Reductase, domain 2"/>
    <property type="match status" value="1"/>
</dbReference>
<keyword evidence="3" id="KW-0285">Flavoprotein</keyword>
<comment type="caution">
    <text evidence="7">The sequence shown here is derived from an EMBL/GenBank/DDBJ whole genome shotgun (WGS) entry which is preliminary data.</text>
</comment>
<dbReference type="Proteomes" id="UP001291653">
    <property type="component" value="Unassembled WGS sequence"/>
</dbReference>
<dbReference type="Gene3D" id="3.30.465.10">
    <property type="match status" value="1"/>
</dbReference>
<dbReference type="SUPFAM" id="SSF55103">
    <property type="entry name" value="FAD-linked oxidases, C-terminal domain"/>
    <property type="match status" value="1"/>
</dbReference>
<keyword evidence="4" id="KW-0274">FAD</keyword>
<evidence type="ECO:0000256" key="2">
    <source>
        <dbReference type="ARBA" id="ARBA00005466"/>
    </source>
</evidence>
<evidence type="ECO:0000256" key="4">
    <source>
        <dbReference type="ARBA" id="ARBA00022827"/>
    </source>
</evidence>
<dbReference type="InterPro" id="IPR015345">
    <property type="entry name" value="Cytokinin_DH_FAD/cytokin-bd"/>
</dbReference>
<evidence type="ECO:0000256" key="3">
    <source>
        <dbReference type="ARBA" id="ARBA00022630"/>
    </source>
</evidence>
<accession>A0ABQ5P864</accession>
<dbReference type="Gene3D" id="3.40.462.10">
    <property type="entry name" value="FAD-linked oxidases, C-terminal domain"/>
    <property type="match status" value="1"/>
</dbReference>
<sequence>MTGLRPATLEWTAAPGPGVVPVPELRGTLSTAAADLTGAARDFGNRLHHRPLAVLLPADAADIAAVVRFGRACGIPVVPRGAGHSVDGQAQARDGIVVDLTSLAAVGPPAGDRVAADAGARWSTVVDATLPHGLAPPVLPDHLGLSVGGTLAAGGFGGASHRYGSQADNVHALDVVTPTGDLVPCSPTRDADLFDAVRGSQGEYGIITRAALALTPAPALARVHRLVYRDLSTFLADQLLLIGEGRFDHVSGQALAGGPARPGPNRSGAEGWTFVLEAVAGFDPSSAPDDGALLDGLRYERGAGESGTVAYGDFLRRLAPIEAGQRATGSWQGHPHPRRTVLLPGRHAEGVIQATLRGLTARELGVGGSVLLYPFATARIAAPRVPRARDAVTVLFGLQRTAPPGEPAALEGMLRGNASLRSLAESLGGAGYSGPTAYHEARVRPRAVRPPG</sequence>
<dbReference type="RefSeq" id="WP_323450750.1">
    <property type="nucleotide sequence ID" value="NZ_BSBI01000016.1"/>
</dbReference>